<name>A0A9P5VGY5_9FUNG</name>
<evidence type="ECO:0000313" key="5">
    <source>
        <dbReference type="EMBL" id="KAF9322813.1"/>
    </source>
</evidence>
<dbReference type="PANTHER" id="PTHR46228:SF2">
    <property type="entry name" value="KELCH REPEAT PROTEIN (AFU_ORTHOLOGUE AFUA_4G14350)"/>
    <property type="match status" value="1"/>
</dbReference>
<keyword evidence="4" id="KW-0812">Transmembrane</keyword>
<sequence length="489" mass="52884">MVSAQVVGSAPVPVTGASYARSRTKLFIQVNASTYQGFSGGVVTANGITVAQQNQMFALDLSIPWSANNPAWIQLKSGPTQAYHSAVVSTDEQDFVTFRNTPSGSITNNLSYRFSILANSWMQSTIKVQNPSREGVVAIKDPTSGLVYLAGGFQSDDSQMYIANLDTDTLSMFMMPSDFMSDRFFYSGVYLKSRKSIIYFGGTNSAYSSSPSISSQNLITEFVPSTGAWSNFIPNNSNPSHRSEFCMAANEDGTKVVVFGGRLDSSSYARDIWVLDIPNKLWTQGPSLSEPRASSACVLAGNTFIAWGGSNGQRTVDGTPILYDLNTNQYIISYAPPPGYTTSADVFGNNGNTNSNNNNNNINRSGGRISSSSMPGDDESASHSIIIIAVVIGMVVVVAVAALVSVYVRKRRRIEYVAYSERMERGGVYNGGSGSHNSGNYTTRQSTSTLNKKPAPTDCYSFDEDKDNIVKPAKALTQDTIVRKNSIQF</sequence>
<evidence type="ECO:0008006" key="7">
    <source>
        <dbReference type="Google" id="ProtNLM"/>
    </source>
</evidence>
<comment type="caution">
    <text evidence="5">The sequence shown here is derived from an EMBL/GenBank/DDBJ whole genome shotgun (WGS) entry which is preliminary data.</text>
</comment>
<keyword evidence="2" id="KW-0677">Repeat</keyword>
<dbReference type="Gene3D" id="2.120.10.80">
    <property type="entry name" value="Kelch-type beta propeller"/>
    <property type="match status" value="1"/>
</dbReference>
<reference evidence="5" key="1">
    <citation type="journal article" date="2020" name="Fungal Divers.">
        <title>Resolving the Mortierellaceae phylogeny through synthesis of multi-gene phylogenetics and phylogenomics.</title>
        <authorList>
            <person name="Vandepol N."/>
            <person name="Liber J."/>
            <person name="Desiro A."/>
            <person name="Na H."/>
            <person name="Kennedy M."/>
            <person name="Barry K."/>
            <person name="Grigoriev I.V."/>
            <person name="Miller A.N."/>
            <person name="O'Donnell K."/>
            <person name="Stajich J.E."/>
            <person name="Bonito G."/>
        </authorList>
    </citation>
    <scope>NUCLEOTIDE SEQUENCE</scope>
    <source>
        <strain evidence="5">NVP1</strain>
    </source>
</reference>
<keyword evidence="6" id="KW-1185">Reference proteome</keyword>
<evidence type="ECO:0000256" key="1">
    <source>
        <dbReference type="ARBA" id="ARBA00022441"/>
    </source>
</evidence>
<dbReference type="InterPro" id="IPR006652">
    <property type="entry name" value="Kelch_1"/>
</dbReference>
<evidence type="ECO:0000313" key="6">
    <source>
        <dbReference type="Proteomes" id="UP000696485"/>
    </source>
</evidence>
<evidence type="ECO:0000256" key="2">
    <source>
        <dbReference type="ARBA" id="ARBA00022737"/>
    </source>
</evidence>
<feature type="compositionally biased region" description="Polar residues" evidence="3">
    <location>
        <begin position="441"/>
        <end position="451"/>
    </location>
</feature>
<feature type="compositionally biased region" description="Low complexity" evidence="3">
    <location>
        <begin position="348"/>
        <end position="373"/>
    </location>
</feature>
<dbReference type="AlphaFoldDB" id="A0A9P5VGY5"/>
<evidence type="ECO:0000256" key="3">
    <source>
        <dbReference type="SAM" id="MobiDB-lite"/>
    </source>
</evidence>
<keyword evidence="1" id="KW-0880">Kelch repeat</keyword>
<keyword evidence="4" id="KW-1133">Transmembrane helix</keyword>
<dbReference type="Proteomes" id="UP000696485">
    <property type="component" value="Unassembled WGS sequence"/>
</dbReference>
<dbReference type="EMBL" id="JAAAUY010001444">
    <property type="protein sequence ID" value="KAF9322813.1"/>
    <property type="molecule type" value="Genomic_DNA"/>
</dbReference>
<dbReference type="SUPFAM" id="SSF117281">
    <property type="entry name" value="Kelch motif"/>
    <property type="match status" value="1"/>
</dbReference>
<dbReference type="InterPro" id="IPR015915">
    <property type="entry name" value="Kelch-typ_b-propeller"/>
</dbReference>
<evidence type="ECO:0000256" key="4">
    <source>
        <dbReference type="SAM" id="Phobius"/>
    </source>
</evidence>
<dbReference type="Pfam" id="PF24681">
    <property type="entry name" value="Kelch_KLHDC2_KLHL20_DRC7"/>
    <property type="match status" value="1"/>
</dbReference>
<organism evidence="5 6">
    <name type="scientific">Podila minutissima</name>
    <dbReference type="NCBI Taxonomy" id="64525"/>
    <lineage>
        <taxon>Eukaryota</taxon>
        <taxon>Fungi</taxon>
        <taxon>Fungi incertae sedis</taxon>
        <taxon>Mucoromycota</taxon>
        <taxon>Mortierellomycotina</taxon>
        <taxon>Mortierellomycetes</taxon>
        <taxon>Mortierellales</taxon>
        <taxon>Mortierellaceae</taxon>
        <taxon>Podila</taxon>
    </lineage>
</organism>
<accession>A0A9P5VGY5</accession>
<proteinExistence type="predicted"/>
<feature type="region of interest" description="Disordered" evidence="3">
    <location>
        <begin position="346"/>
        <end position="376"/>
    </location>
</feature>
<keyword evidence="4" id="KW-0472">Membrane</keyword>
<protein>
    <recommendedName>
        <fullName evidence="7">Kelch repeat protein</fullName>
    </recommendedName>
</protein>
<gene>
    <name evidence="5" type="ORF">BG006_002039</name>
</gene>
<feature type="region of interest" description="Disordered" evidence="3">
    <location>
        <begin position="430"/>
        <end position="456"/>
    </location>
</feature>
<dbReference type="PANTHER" id="PTHR46228">
    <property type="entry name" value="KELCH DOMAIN-CONTAINING PROTEIN"/>
    <property type="match status" value="1"/>
</dbReference>
<dbReference type="SMART" id="SM00612">
    <property type="entry name" value="Kelch"/>
    <property type="match status" value="1"/>
</dbReference>
<feature type="transmembrane region" description="Helical" evidence="4">
    <location>
        <begin position="385"/>
        <end position="408"/>
    </location>
</feature>